<keyword evidence="3" id="KW-1185">Reference proteome</keyword>
<dbReference type="SUPFAM" id="SSF51658">
    <property type="entry name" value="Xylose isomerase-like"/>
    <property type="match status" value="1"/>
</dbReference>
<protein>
    <recommendedName>
        <fullName evidence="1">Xylose isomerase-like TIM barrel domain-containing protein</fullName>
    </recommendedName>
</protein>
<gene>
    <name evidence="2" type="ORF">TeGR_g7477</name>
</gene>
<evidence type="ECO:0000313" key="2">
    <source>
        <dbReference type="EMBL" id="GMI54121.1"/>
    </source>
</evidence>
<comment type="caution">
    <text evidence="2">The sequence shown here is derived from an EMBL/GenBank/DDBJ whole genome shotgun (WGS) entry which is preliminary data.</text>
</comment>
<evidence type="ECO:0000259" key="1">
    <source>
        <dbReference type="Pfam" id="PF01261"/>
    </source>
</evidence>
<accession>A0ABQ6NCL1</accession>
<reference evidence="2 3" key="1">
    <citation type="journal article" date="2023" name="Commun. Biol.">
        <title>Genome analysis of Parmales, the sister group of diatoms, reveals the evolutionary specialization of diatoms from phago-mixotrophs to photoautotrophs.</title>
        <authorList>
            <person name="Ban H."/>
            <person name="Sato S."/>
            <person name="Yoshikawa S."/>
            <person name="Yamada K."/>
            <person name="Nakamura Y."/>
            <person name="Ichinomiya M."/>
            <person name="Sato N."/>
            <person name="Blanc-Mathieu R."/>
            <person name="Endo H."/>
            <person name="Kuwata A."/>
            <person name="Ogata H."/>
        </authorList>
    </citation>
    <scope>NUCLEOTIDE SEQUENCE [LARGE SCALE GENOMIC DNA]</scope>
</reference>
<dbReference type="Pfam" id="PF01261">
    <property type="entry name" value="AP_endonuc_2"/>
    <property type="match status" value="1"/>
</dbReference>
<proteinExistence type="predicted"/>
<dbReference type="EMBL" id="BRYB01006277">
    <property type="protein sequence ID" value="GMI54121.1"/>
    <property type="molecule type" value="Genomic_DNA"/>
</dbReference>
<organism evidence="2 3">
    <name type="scientific">Tetraparma gracilis</name>
    <dbReference type="NCBI Taxonomy" id="2962635"/>
    <lineage>
        <taxon>Eukaryota</taxon>
        <taxon>Sar</taxon>
        <taxon>Stramenopiles</taxon>
        <taxon>Ochrophyta</taxon>
        <taxon>Bolidophyceae</taxon>
        <taxon>Parmales</taxon>
        <taxon>Triparmaceae</taxon>
        <taxon>Tetraparma</taxon>
    </lineage>
</organism>
<dbReference type="InterPro" id="IPR036237">
    <property type="entry name" value="Xyl_isomerase-like_sf"/>
</dbReference>
<dbReference type="Gene3D" id="3.20.20.150">
    <property type="entry name" value="Divalent-metal-dependent TIM barrel enzymes"/>
    <property type="match status" value="1"/>
</dbReference>
<dbReference type="InterPro" id="IPR013022">
    <property type="entry name" value="Xyl_isomerase-like_TIM-brl"/>
</dbReference>
<dbReference type="PANTHER" id="PTHR12110">
    <property type="entry name" value="HYDROXYPYRUVATE ISOMERASE"/>
    <property type="match status" value="1"/>
</dbReference>
<feature type="domain" description="Xylose isomerase-like TIM barrel" evidence="1">
    <location>
        <begin position="57"/>
        <end position="292"/>
    </location>
</feature>
<evidence type="ECO:0000313" key="3">
    <source>
        <dbReference type="Proteomes" id="UP001165060"/>
    </source>
</evidence>
<name>A0ABQ6NCL1_9STRA</name>
<dbReference type="Proteomes" id="UP001165060">
    <property type="component" value="Unassembled WGS sequence"/>
</dbReference>
<sequence>MTRFPLLFASRLNSMKDRPELDPLATKGVPGWIERQGKVRGLSLADLNYPQHVNASSNLTDVARCLRDAGLACGAVCLRFPAEMRAGAFTNPDPALRRAAVDLVLGACDAARSLGASEVVVWSAYCGYDYSFGCCHREQWRLVVAAFREVCEKRPGIKISLEFKPTDENTRYFAVPSTGAACLLVQQVNRTNMGLTLDFGHLIAAGENPAQSLALVEATVGRDKLFGVQLNDGYGKSGDEDGLCFASVHPRMALEFVYYLKKMAFAGHIYFDTFPGRCDPVLEAERNIRVFQRLWEKAEQIGEAGIEGVMHEQDGMAALRITEEGGW</sequence>
<dbReference type="InterPro" id="IPR050312">
    <property type="entry name" value="IolE/XylAMocC-like"/>
</dbReference>